<dbReference type="PANTHER" id="PTHR30007">
    <property type="entry name" value="PHP DOMAIN PROTEIN"/>
    <property type="match status" value="1"/>
</dbReference>
<reference evidence="2 3" key="1">
    <citation type="submission" date="2018-06" db="EMBL/GenBank/DDBJ databases">
        <title>Genomic Encyclopedia of Archaeal and Bacterial Type Strains, Phase II (KMG-II): from individual species to whole genera.</title>
        <authorList>
            <person name="Goeker M."/>
        </authorList>
    </citation>
    <scope>NUCLEOTIDE SEQUENCE [LARGE SCALE GENOMIC DNA]</scope>
    <source>
        <strain evidence="2 3">DSM 22009</strain>
    </source>
</reference>
<feature type="region of interest" description="Disordered" evidence="1">
    <location>
        <begin position="88"/>
        <end position="112"/>
    </location>
</feature>
<accession>A0A2W7NA13</accession>
<evidence type="ECO:0000313" key="3">
    <source>
        <dbReference type="Proteomes" id="UP000248916"/>
    </source>
</evidence>
<organism evidence="2 3">
    <name type="scientific">Palleronia aestuarii</name>
    <dbReference type="NCBI Taxonomy" id="568105"/>
    <lineage>
        <taxon>Bacteria</taxon>
        <taxon>Pseudomonadati</taxon>
        <taxon>Pseudomonadota</taxon>
        <taxon>Alphaproteobacteria</taxon>
        <taxon>Rhodobacterales</taxon>
        <taxon>Roseobacteraceae</taxon>
        <taxon>Palleronia</taxon>
    </lineage>
</organism>
<dbReference type="PANTHER" id="PTHR30007:SF0">
    <property type="entry name" value="TRANSPOSASE"/>
    <property type="match status" value="1"/>
</dbReference>
<keyword evidence="3" id="KW-1185">Reference proteome</keyword>
<evidence type="ECO:0000313" key="2">
    <source>
        <dbReference type="EMBL" id="PZX09816.1"/>
    </source>
</evidence>
<name>A0A2W7NA13_9RHOB</name>
<evidence type="ECO:0008006" key="4">
    <source>
        <dbReference type="Google" id="ProtNLM"/>
    </source>
</evidence>
<dbReference type="OrthoDB" id="32553at2"/>
<evidence type="ECO:0000256" key="1">
    <source>
        <dbReference type="SAM" id="MobiDB-lite"/>
    </source>
</evidence>
<protein>
    <recommendedName>
        <fullName evidence="4">DDE family transposase</fullName>
    </recommendedName>
</protein>
<dbReference type="AlphaFoldDB" id="A0A2W7NA13"/>
<sequence>MSDRRAARGLTAGLSALWTKVHTVIADAGCESKGLAQHLRDETGWRLVIVKWRKQAFRIAGLDWIVKRSFAWLGRHRRMSKDYEYRVQASRRPGVQASRRPKRSLPSPLASR</sequence>
<dbReference type="RefSeq" id="WP_111539291.1">
    <property type="nucleotide sequence ID" value="NZ_QKZL01000064.1"/>
</dbReference>
<gene>
    <name evidence="2" type="ORF">LX81_04381</name>
</gene>
<comment type="caution">
    <text evidence="2">The sequence shown here is derived from an EMBL/GenBank/DDBJ whole genome shotgun (WGS) entry which is preliminary data.</text>
</comment>
<dbReference type="EMBL" id="QKZL01000064">
    <property type="protein sequence ID" value="PZX09816.1"/>
    <property type="molecule type" value="Genomic_DNA"/>
</dbReference>
<proteinExistence type="predicted"/>
<dbReference type="Proteomes" id="UP000248916">
    <property type="component" value="Unassembled WGS sequence"/>
</dbReference>